<dbReference type="GO" id="GO:0003677">
    <property type="term" value="F:DNA binding"/>
    <property type="evidence" value="ECO:0007669"/>
    <property type="project" value="UniProtKB-KW"/>
</dbReference>
<dbReference type="Proteomes" id="UP000029533">
    <property type="component" value="Unassembled WGS sequence"/>
</dbReference>
<gene>
    <name evidence="2" type="ORF">HMPREF2132_10555</name>
</gene>
<feature type="domain" description="HTH cro/C1-type" evidence="1">
    <location>
        <begin position="41"/>
        <end position="90"/>
    </location>
</feature>
<sequence>MSNEKKTKNVLNDLLSKIDKVALKKTSNRMMIALKIGNALKNSGLSQKEFAKRLHKSESEVSSWLSGDRNFTIDTLTEISLMLNISLLDTSMNNVCTLPSTVFLPIKDKGTNAEISMKSQWTCHLGYIDCKSKVQKVG</sequence>
<dbReference type="EMBL" id="JRNJ01000104">
    <property type="protein sequence ID" value="KGF24736.1"/>
    <property type="molecule type" value="Genomic_DNA"/>
</dbReference>
<dbReference type="RefSeq" id="WP_036870890.1">
    <property type="nucleotide sequence ID" value="NZ_JRNJ01000104.1"/>
</dbReference>
<dbReference type="SMART" id="SM00530">
    <property type="entry name" value="HTH_XRE"/>
    <property type="match status" value="1"/>
</dbReference>
<protein>
    <submittedName>
        <fullName evidence="2">DNA-binding protein</fullName>
    </submittedName>
</protein>
<dbReference type="CDD" id="cd00093">
    <property type="entry name" value="HTH_XRE"/>
    <property type="match status" value="1"/>
</dbReference>
<dbReference type="SUPFAM" id="SSF47413">
    <property type="entry name" value="lambda repressor-like DNA-binding domains"/>
    <property type="match status" value="1"/>
</dbReference>
<evidence type="ECO:0000313" key="2">
    <source>
        <dbReference type="EMBL" id="KGF24736.1"/>
    </source>
</evidence>
<proteinExistence type="predicted"/>
<organism evidence="2 3">
    <name type="scientific">Prevotella histicola JCM 15637 = DNF00424</name>
    <dbReference type="NCBI Taxonomy" id="1236504"/>
    <lineage>
        <taxon>Bacteria</taxon>
        <taxon>Pseudomonadati</taxon>
        <taxon>Bacteroidota</taxon>
        <taxon>Bacteroidia</taxon>
        <taxon>Bacteroidales</taxon>
        <taxon>Prevotellaceae</taxon>
        <taxon>Prevotella</taxon>
    </lineage>
</organism>
<reference evidence="2 3" key="1">
    <citation type="submission" date="2014-07" db="EMBL/GenBank/DDBJ databases">
        <authorList>
            <person name="McCorrison J."/>
            <person name="Sanka R."/>
            <person name="Torralba M."/>
            <person name="Gillis M."/>
            <person name="Haft D.H."/>
            <person name="Methe B."/>
            <person name="Sutton G."/>
            <person name="Nelson K.E."/>
        </authorList>
    </citation>
    <scope>NUCLEOTIDE SEQUENCE [LARGE SCALE GENOMIC DNA]</scope>
    <source>
        <strain evidence="2 3">DNF00424</strain>
    </source>
</reference>
<accession>A0AAW3FDQ0</accession>
<evidence type="ECO:0000313" key="3">
    <source>
        <dbReference type="Proteomes" id="UP000029533"/>
    </source>
</evidence>
<dbReference type="AlphaFoldDB" id="A0AAW3FDQ0"/>
<comment type="caution">
    <text evidence="2">The sequence shown here is derived from an EMBL/GenBank/DDBJ whole genome shotgun (WGS) entry which is preliminary data.</text>
</comment>
<dbReference type="Gene3D" id="1.10.260.40">
    <property type="entry name" value="lambda repressor-like DNA-binding domains"/>
    <property type="match status" value="1"/>
</dbReference>
<dbReference type="Pfam" id="PF01381">
    <property type="entry name" value="HTH_3"/>
    <property type="match status" value="1"/>
</dbReference>
<dbReference type="InterPro" id="IPR001387">
    <property type="entry name" value="Cro/C1-type_HTH"/>
</dbReference>
<name>A0AAW3FDQ0_9BACT</name>
<dbReference type="InterPro" id="IPR010982">
    <property type="entry name" value="Lambda_DNA-bd_dom_sf"/>
</dbReference>
<keyword evidence="2" id="KW-0238">DNA-binding</keyword>
<dbReference type="PROSITE" id="PS50943">
    <property type="entry name" value="HTH_CROC1"/>
    <property type="match status" value="1"/>
</dbReference>
<evidence type="ECO:0000259" key="1">
    <source>
        <dbReference type="PROSITE" id="PS50943"/>
    </source>
</evidence>